<dbReference type="RefSeq" id="WP_255922518.1">
    <property type="nucleotide sequence ID" value="NZ_JANFNG010000023.1"/>
</dbReference>
<evidence type="ECO:0000313" key="6">
    <source>
        <dbReference type="Proteomes" id="UP001057702"/>
    </source>
</evidence>
<feature type="compositionally biased region" description="Basic residues" evidence="2">
    <location>
        <begin position="8"/>
        <end position="19"/>
    </location>
</feature>
<evidence type="ECO:0000256" key="2">
    <source>
        <dbReference type="SAM" id="MobiDB-lite"/>
    </source>
</evidence>
<accession>A0ABT1Q0T4</accession>
<keyword evidence="3" id="KW-0732">Signal</keyword>
<evidence type="ECO:0000259" key="4">
    <source>
        <dbReference type="Pfam" id="PF01464"/>
    </source>
</evidence>
<dbReference type="Proteomes" id="UP001057702">
    <property type="component" value="Unassembled WGS sequence"/>
</dbReference>
<proteinExistence type="predicted"/>
<dbReference type="InterPro" id="IPR023346">
    <property type="entry name" value="Lysozyme-like_dom_sf"/>
</dbReference>
<comment type="caution">
    <text evidence="5">The sequence shown here is derived from an EMBL/GenBank/DDBJ whole genome shotgun (WGS) entry which is preliminary data.</text>
</comment>
<feature type="region of interest" description="Disordered" evidence="2">
    <location>
        <begin position="1"/>
        <end position="24"/>
    </location>
</feature>
<reference evidence="5" key="1">
    <citation type="submission" date="2022-06" db="EMBL/GenBank/DDBJ databases">
        <title>Draft genome sequence of Streptomyces sp. RB6PN25 isolated from peat swamp forest in Thailand.</title>
        <authorList>
            <person name="Duangmal K."/>
            <person name="Klaysubun C."/>
        </authorList>
    </citation>
    <scope>NUCLEOTIDE SEQUENCE</scope>
    <source>
        <strain evidence="5">RB6PN25</strain>
    </source>
</reference>
<name>A0ABT1Q0T4_9ACTN</name>
<feature type="coiled-coil region" evidence="1">
    <location>
        <begin position="92"/>
        <end position="141"/>
    </location>
</feature>
<feature type="signal peptide" evidence="3">
    <location>
        <begin position="1"/>
        <end position="44"/>
    </location>
</feature>
<feature type="chain" id="PRO_5047018380" evidence="3">
    <location>
        <begin position="45"/>
        <end position="259"/>
    </location>
</feature>
<dbReference type="InterPro" id="IPR008258">
    <property type="entry name" value="Transglycosylase_SLT_dom_1"/>
</dbReference>
<keyword evidence="6" id="KW-1185">Reference proteome</keyword>
<gene>
    <name evidence="5" type="ORF">NGB36_23860</name>
</gene>
<evidence type="ECO:0000313" key="5">
    <source>
        <dbReference type="EMBL" id="MCQ4083549.1"/>
    </source>
</evidence>
<dbReference type="Pfam" id="PF01464">
    <property type="entry name" value="SLT"/>
    <property type="match status" value="1"/>
</dbReference>
<dbReference type="EMBL" id="JANFNG010000023">
    <property type="protein sequence ID" value="MCQ4083549.1"/>
    <property type="molecule type" value="Genomic_DNA"/>
</dbReference>
<feature type="domain" description="Transglycosylase SLT" evidence="4">
    <location>
        <begin position="184"/>
        <end position="256"/>
    </location>
</feature>
<sequence length="259" mass="26476">MASNSPARGKHRRPRRSARSRPTLASVAVLTAAGAGSLSGAASADTPSSSATAVADTGLAQAEGYQHNLVRTFSTQVIAQQTQAEAVAKAKAEALARAEAAAEAKAKAAEAARQRAAAAARAKAAAAAKAAEEAKAKAAAEARAQAAAAASSYADDLDGWIRHALAIMQQHGIPGTYDGIYRNVMRESSGNPNAVNLTDSNATAGTPSQGLLQVIQPTFEAYHIAGTSWSITDPVANIVAACNYAYHQYGSIDNVNSAY</sequence>
<protein>
    <submittedName>
        <fullName evidence="5">Transglycosylase SLT domain-containing protein</fullName>
    </submittedName>
</protein>
<evidence type="ECO:0000256" key="3">
    <source>
        <dbReference type="SAM" id="SignalP"/>
    </source>
</evidence>
<evidence type="ECO:0000256" key="1">
    <source>
        <dbReference type="SAM" id="Coils"/>
    </source>
</evidence>
<dbReference type="SUPFAM" id="SSF53955">
    <property type="entry name" value="Lysozyme-like"/>
    <property type="match status" value="1"/>
</dbReference>
<keyword evidence="1" id="KW-0175">Coiled coil</keyword>
<organism evidence="5 6">
    <name type="scientific">Streptomyces humicola</name>
    <dbReference type="NCBI Taxonomy" id="2953240"/>
    <lineage>
        <taxon>Bacteria</taxon>
        <taxon>Bacillati</taxon>
        <taxon>Actinomycetota</taxon>
        <taxon>Actinomycetes</taxon>
        <taxon>Kitasatosporales</taxon>
        <taxon>Streptomycetaceae</taxon>
        <taxon>Streptomyces</taxon>
    </lineage>
</organism>